<evidence type="ECO:0000313" key="2">
    <source>
        <dbReference type="Proteomes" id="UP000887013"/>
    </source>
</evidence>
<dbReference type="OrthoDB" id="10536653at2759"/>
<name>A0A8X6MUA8_NEPPI</name>
<dbReference type="Proteomes" id="UP000887013">
    <property type="component" value="Unassembled WGS sequence"/>
</dbReference>
<evidence type="ECO:0000313" key="1">
    <source>
        <dbReference type="EMBL" id="GFS78300.1"/>
    </source>
</evidence>
<dbReference type="EMBL" id="BMAW01097174">
    <property type="protein sequence ID" value="GFS78300.1"/>
    <property type="molecule type" value="Genomic_DNA"/>
</dbReference>
<organism evidence="1 2">
    <name type="scientific">Nephila pilipes</name>
    <name type="common">Giant wood spider</name>
    <name type="synonym">Nephila maculata</name>
    <dbReference type="NCBI Taxonomy" id="299642"/>
    <lineage>
        <taxon>Eukaryota</taxon>
        <taxon>Metazoa</taxon>
        <taxon>Ecdysozoa</taxon>
        <taxon>Arthropoda</taxon>
        <taxon>Chelicerata</taxon>
        <taxon>Arachnida</taxon>
        <taxon>Araneae</taxon>
        <taxon>Araneomorphae</taxon>
        <taxon>Entelegynae</taxon>
        <taxon>Araneoidea</taxon>
        <taxon>Nephilidae</taxon>
        <taxon>Nephila</taxon>
    </lineage>
</organism>
<accession>A0A8X6MUA8</accession>
<reference evidence="1" key="1">
    <citation type="submission" date="2020-08" db="EMBL/GenBank/DDBJ databases">
        <title>Multicomponent nature underlies the extraordinary mechanical properties of spider dragline silk.</title>
        <authorList>
            <person name="Kono N."/>
            <person name="Nakamura H."/>
            <person name="Mori M."/>
            <person name="Yoshida Y."/>
            <person name="Ohtoshi R."/>
            <person name="Malay A.D."/>
            <person name="Moran D.A.P."/>
            <person name="Tomita M."/>
            <person name="Numata K."/>
            <person name="Arakawa K."/>
        </authorList>
    </citation>
    <scope>NUCLEOTIDE SEQUENCE</scope>
</reference>
<gene>
    <name evidence="1" type="ORF">NPIL_299551</name>
</gene>
<sequence>MAGNPVMHRLMNYIFPSFYFKHGFFPKPESCESFVSEDEFELFDLIVKGIWVQYYVTGERLLDFFYHHYERILSSAEKYIKYVIYACILVEGLTKDVWDRFLAVCTLVTKVGLLAYQLSGKQFYKLAPDILKVFFDKILKGAFYRSGGWECLHKHLFNREYSRIYDELRAAFIENNLEYQKGLASKIEPVIPLLEDEMGNIKKESIEQERYSKYLTRKVMSSANVPLLEELNCPKSLEKQLVSSQAKSPISDPVPEAVIHSKEPKARLELIEDSNSSAESVMINAEEQNVESLSEKGSSNLTVTVSNIFGSSNSTISGPEKLVSDTKSKSTDHADQLKVNMKQLLDPYCSDKSIMTDSKELKDCFKCENIHSHVQSNEINKRSNSSLSPSDVLYLNGFADLMKLKIEDLISSFESLSLECS</sequence>
<keyword evidence="2" id="KW-1185">Reference proteome</keyword>
<dbReference type="AlphaFoldDB" id="A0A8X6MUA8"/>
<comment type="caution">
    <text evidence="1">The sequence shown here is derived from an EMBL/GenBank/DDBJ whole genome shotgun (WGS) entry which is preliminary data.</text>
</comment>
<protein>
    <submittedName>
        <fullName evidence="1">Uncharacterized protein</fullName>
    </submittedName>
</protein>
<proteinExistence type="predicted"/>